<dbReference type="CDD" id="cd00118">
    <property type="entry name" value="LysM"/>
    <property type="match status" value="1"/>
</dbReference>
<dbReference type="InterPro" id="IPR036779">
    <property type="entry name" value="LysM_dom_sf"/>
</dbReference>
<keyword evidence="3" id="KW-1185">Reference proteome</keyword>
<keyword evidence="1" id="KW-0812">Transmembrane</keyword>
<keyword evidence="1" id="KW-0472">Membrane</keyword>
<proteinExistence type="predicted"/>
<evidence type="ECO:0000313" key="3">
    <source>
        <dbReference type="Proteomes" id="UP001159364"/>
    </source>
</evidence>
<dbReference type="PANTHER" id="PTHR33648:SF49">
    <property type="entry name" value="LYSM DOMAIN-CONTAINING PROTEIN"/>
    <property type="match status" value="1"/>
</dbReference>
<reference evidence="2 3" key="1">
    <citation type="submission" date="2021-09" db="EMBL/GenBank/DDBJ databases">
        <title>Genomic insights and catalytic innovation underlie evolution of tropane alkaloids biosynthesis.</title>
        <authorList>
            <person name="Wang Y.-J."/>
            <person name="Tian T."/>
            <person name="Huang J.-P."/>
            <person name="Huang S.-X."/>
        </authorList>
    </citation>
    <scope>NUCLEOTIDE SEQUENCE [LARGE SCALE GENOMIC DNA]</scope>
    <source>
        <strain evidence="2">KIB-2018</strain>
        <tissue evidence="2">Leaf</tissue>
    </source>
</reference>
<keyword evidence="1" id="KW-1133">Transmembrane helix</keyword>
<evidence type="ECO:0000256" key="1">
    <source>
        <dbReference type="SAM" id="Phobius"/>
    </source>
</evidence>
<name>A0AAV8SKL5_9ROSI</name>
<evidence type="ECO:0000313" key="2">
    <source>
        <dbReference type="EMBL" id="KAJ8752826.1"/>
    </source>
</evidence>
<protein>
    <recommendedName>
        <fullName evidence="4">LysM domain-containing protein</fullName>
    </recommendedName>
</protein>
<accession>A0AAV8SKL5</accession>
<gene>
    <name evidence="2" type="ORF">K2173_008561</name>
</gene>
<dbReference type="InterPro" id="IPR018392">
    <property type="entry name" value="LysM"/>
</dbReference>
<sequence>MGQIINLGQKKKKKKQQLINYLLKNRLMSFSWSKKTMRAYDTRADDASWYIAIVLLGLILLASIRESSNTTSSPNQYSVRGSQLLDRPCDEIYVVGEGETLHTISDKCGDPYIVENNPHIHDPDDVFPGLLIRITPSEPRKMLR</sequence>
<feature type="transmembrane region" description="Helical" evidence="1">
    <location>
        <begin position="47"/>
        <end position="64"/>
    </location>
</feature>
<organism evidence="2 3">
    <name type="scientific">Erythroxylum novogranatense</name>
    <dbReference type="NCBI Taxonomy" id="1862640"/>
    <lineage>
        <taxon>Eukaryota</taxon>
        <taxon>Viridiplantae</taxon>
        <taxon>Streptophyta</taxon>
        <taxon>Embryophyta</taxon>
        <taxon>Tracheophyta</taxon>
        <taxon>Spermatophyta</taxon>
        <taxon>Magnoliopsida</taxon>
        <taxon>eudicotyledons</taxon>
        <taxon>Gunneridae</taxon>
        <taxon>Pentapetalae</taxon>
        <taxon>rosids</taxon>
        <taxon>fabids</taxon>
        <taxon>Malpighiales</taxon>
        <taxon>Erythroxylaceae</taxon>
        <taxon>Erythroxylum</taxon>
    </lineage>
</organism>
<dbReference type="Gene3D" id="3.10.350.10">
    <property type="entry name" value="LysM domain"/>
    <property type="match status" value="1"/>
</dbReference>
<dbReference type="EMBL" id="JAIWQS010000010">
    <property type="protein sequence ID" value="KAJ8752826.1"/>
    <property type="molecule type" value="Genomic_DNA"/>
</dbReference>
<dbReference type="AlphaFoldDB" id="A0AAV8SKL5"/>
<evidence type="ECO:0008006" key="4">
    <source>
        <dbReference type="Google" id="ProtNLM"/>
    </source>
</evidence>
<dbReference type="Proteomes" id="UP001159364">
    <property type="component" value="Linkage Group LG10"/>
</dbReference>
<comment type="caution">
    <text evidence="2">The sequence shown here is derived from an EMBL/GenBank/DDBJ whole genome shotgun (WGS) entry which is preliminary data.</text>
</comment>
<dbReference type="PANTHER" id="PTHR33648">
    <property type="entry name" value="EMBRYO SAC 1"/>
    <property type="match status" value="1"/>
</dbReference>